<dbReference type="GO" id="GO:0019843">
    <property type="term" value="F:rRNA binding"/>
    <property type="evidence" value="ECO:0007669"/>
    <property type="project" value="UniProtKB-UniRule"/>
</dbReference>
<dbReference type="InterPro" id="IPR004087">
    <property type="entry name" value="KH_dom"/>
</dbReference>
<dbReference type="EMBL" id="CP026993">
    <property type="protein sequence ID" value="QLH02928.1"/>
    <property type="molecule type" value="Genomic_DNA"/>
</dbReference>
<evidence type="ECO:0000256" key="6">
    <source>
        <dbReference type="HAMAP-Rule" id="MF_01309"/>
    </source>
</evidence>
<dbReference type="CDD" id="cd02411">
    <property type="entry name" value="KH-II_30S_S3_arch"/>
    <property type="match status" value="1"/>
</dbReference>
<dbReference type="SUPFAM" id="SSF54821">
    <property type="entry name" value="Ribosomal protein S3 C-terminal domain"/>
    <property type="match status" value="1"/>
</dbReference>
<dbReference type="SMART" id="SM00322">
    <property type="entry name" value="KH"/>
    <property type="match status" value="1"/>
</dbReference>
<dbReference type="InterPro" id="IPR001351">
    <property type="entry name" value="Ribosomal_uS3_C"/>
</dbReference>
<dbReference type="PROSITE" id="PS50823">
    <property type="entry name" value="KH_TYPE_2"/>
    <property type="match status" value="1"/>
</dbReference>
<dbReference type="SUPFAM" id="SSF54814">
    <property type="entry name" value="Prokaryotic type KH domain (KH-domain type II)"/>
    <property type="match status" value="1"/>
</dbReference>
<evidence type="ECO:0000256" key="3">
    <source>
        <dbReference type="ARBA" id="ARBA00022884"/>
    </source>
</evidence>
<dbReference type="Pfam" id="PF07650">
    <property type="entry name" value="KH_2"/>
    <property type="match status" value="1"/>
</dbReference>
<dbReference type="PANTHER" id="PTHR11760:SF32">
    <property type="entry name" value="SMALL RIBOSOMAL SUBUNIT PROTEIN US3"/>
    <property type="match status" value="1"/>
</dbReference>
<dbReference type="NCBIfam" id="TIGR01008">
    <property type="entry name" value="uS3_euk_arch"/>
    <property type="match status" value="1"/>
</dbReference>
<evidence type="ECO:0000313" key="9">
    <source>
        <dbReference type="Proteomes" id="UP000509771"/>
    </source>
</evidence>
<evidence type="ECO:0000313" key="8">
    <source>
        <dbReference type="EMBL" id="QLH02928.1"/>
    </source>
</evidence>
<gene>
    <name evidence="6" type="primary">rps3</name>
    <name evidence="8" type="ORF">C5F47_04870</name>
</gene>
<keyword evidence="5 6" id="KW-0687">Ribonucleoprotein</keyword>
<sequence>MSAVKNVIKDNYNMMLLKDYLREAIKDAGFSHAEISKTPVGTRVALHVTRPGIVIGRKGSGIRTLTEKLATDFGLKNPQISVVEIEKPELAPSVMCNRMASHLERGTAFRRATMWTLKQIMEGGAMGVQITISGKLRGDRSAFEKHTQGILPRAGHHAEIIVDEDIAHVKTAMGLIGIRIRIARKEKLIPEFEMRVEKEEKSKKGKQAPEEKIKVEEIEVEGAKVEVVKVQGKEDTAKSESERIALEAKKMEKIETLEEEEAKLK</sequence>
<keyword evidence="4 6" id="KW-0689">Ribosomal protein</keyword>
<dbReference type="InterPro" id="IPR005703">
    <property type="entry name" value="Ribosomal_uS3_euk/arc"/>
</dbReference>
<dbReference type="GeneID" id="56059342"/>
<accession>A0A7D5M2G4</accession>
<feature type="domain" description="KH type-2" evidence="7">
    <location>
        <begin position="17"/>
        <end position="86"/>
    </location>
</feature>
<dbReference type="GO" id="GO:0022627">
    <property type="term" value="C:cytosolic small ribosomal subunit"/>
    <property type="evidence" value="ECO:0007669"/>
    <property type="project" value="UniProtKB-UniRule"/>
</dbReference>
<dbReference type="RefSeq" id="WP_179360021.1">
    <property type="nucleotide sequence ID" value="NZ_CP026993.1"/>
</dbReference>
<organism evidence="8 9">
    <name type="scientific">Nitrosopumilus cobalaminigenes</name>
    <dbReference type="NCBI Taxonomy" id="1470066"/>
    <lineage>
        <taxon>Archaea</taxon>
        <taxon>Nitrososphaerota</taxon>
        <taxon>Nitrososphaeria</taxon>
        <taxon>Nitrosopumilales</taxon>
        <taxon>Nitrosopumilaceae</taxon>
        <taxon>Nitrosopumilus</taxon>
    </lineage>
</organism>
<evidence type="ECO:0000256" key="4">
    <source>
        <dbReference type="ARBA" id="ARBA00022980"/>
    </source>
</evidence>
<dbReference type="NCBIfam" id="NF003219">
    <property type="entry name" value="PRK04191.1"/>
    <property type="match status" value="1"/>
</dbReference>
<dbReference type="KEGG" id="ncl:C5F47_04870"/>
<comment type="similarity">
    <text evidence="1 6">Belongs to the universal ribosomal protein uS3 family.</text>
</comment>
<dbReference type="Pfam" id="PF00189">
    <property type="entry name" value="Ribosomal_S3_C"/>
    <property type="match status" value="1"/>
</dbReference>
<evidence type="ECO:0000256" key="1">
    <source>
        <dbReference type="ARBA" id="ARBA00010761"/>
    </source>
</evidence>
<evidence type="ECO:0000256" key="2">
    <source>
        <dbReference type="ARBA" id="ARBA00022730"/>
    </source>
</evidence>
<dbReference type="InterPro" id="IPR036419">
    <property type="entry name" value="Ribosomal_S3_C_sf"/>
</dbReference>
<protein>
    <recommendedName>
        <fullName evidence="6">Small ribosomal subunit protein uS3</fullName>
    </recommendedName>
</protein>
<dbReference type="HAMAP" id="MF_01309_A">
    <property type="entry name" value="Ribosomal_uS3_A"/>
    <property type="match status" value="1"/>
</dbReference>
<evidence type="ECO:0000256" key="5">
    <source>
        <dbReference type="ARBA" id="ARBA00023274"/>
    </source>
</evidence>
<dbReference type="PANTHER" id="PTHR11760">
    <property type="entry name" value="30S/40S RIBOSOMAL PROTEIN S3"/>
    <property type="match status" value="1"/>
</dbReference>
<dbReference type="InterPro" id="IPR027488">
    <property type="entry name" value="Ribosomal_uS3_arc"/>
</dbReference>
<dbReference type="InterPro" id="IPR057258">
    <property type="entry name" value="Ribosomal_uS3"/>
</dbReference>
<comment type="subunit">
    <text evidence="6">Part of the 30S ribosomal subunit.</text>
</comment>
<dbReference type="Gene3D" id="3.30.1140.32">
    <property type="entry name" value="Ribosomal protein S3, C-terminal domain"/>
    <property type="match status" value="1"/>
</dbReference>
<dbReference type="Gene3D" id="3.30.300.20">
    <property type="match status" value="1"/>
</dbReference>
<dbReference type="InterPro" id="IPR015946">
    <property type="entry name" value="KH_dom-like_a/b"/>
</dbReference>
<name>A0A7D5M2G4_9ARCH</name>
<keyword evidence="3 6" id="KW-0694">RNA-binding</keyword>
<dbReference type="InterPro" id="IPR004044">
    <property type="entry name" value="KH_dom_type_2"/>
</dbReference>
<keyword evidence="2 6" id="KW-0699">rRNA-binding</keyword>
<dbReference type="AlphaFoldDB" id="A0A7D5M2G4"/>
<dbReference type="Proteomes" id="UP000509771">
    <property type="component" value="Chromosome"/>
</dbReference>
<dbReference type="InterPro" id="IPR009019">
    <property type="entry name" value="KH_sf_prok-type"/>
</dbReference>
<proteinExistence type="inferred from homology"/>
<dbReference type="GO" id="GO:0003735">
    <property type="term" value="F:structural constituent of ribosome"/>
    <property type="evidence" value="ECO:0007669"/>
    <property type="project" value="UniProtKB-UniRule"/>
</dbReference>
<keyword evidence="9" id="KW-1185">Reference proteome</keyword>
<dbReference type="OrthoDB" id="9126at2157"/>
<comment type="function">
    <text evidence="6">Binds the lower part of the 30S subunit head.</text>
</comment>
<dbReference type="GO" id="GO:0006412">
    <property type="term" value="P:translation"/>
    <property type="evidence" value="ECO:0007669"/>
    <property type="project" value="UniProtKB-UniRule"/>
</dbReference>
<reference evidence="8 9" key="1">
    <citation type="submission" date="2018-02" db="EMBL/GenBank/DDBJ databases">
        <title>Complete genome of Nitrosopumilus cobalaminigenes HCA1.</title>
        <authorList>
            <person name="Qin W."/>
            <person name="Zheng Y."/>
            <person name="Stahl D.A."/>
        </authorList>
    </citation>
    <scope>NUCLEOTIDE SEQUENCE [LARGE SCALE GENOMIC DNA]</scope>
    <source>
        <strain evidence="8 9">HCA1</strain>
    </source>
</reference>
<dbReference type="FunFam" id="3.30.300.20:FF:000001">
    <property type="entry name" value="30S ribosomal protein S3"/>
    <property type="match status" value="1"/>
</dbReference>
<evidence type="ECO:0000259" key="7">
    <source>
        <dbReference type="PROSITE" id="PS50823"/>
    </source>
</evidence>